<evidence type="ECO:0000256" key="1">
    <source>
        <dbReference type="ARBA" id="ARBA00001974"/>
    </source>
</evidence>
<evidence type="ECO:0000313" key="13">
    <source>
        <dbReference type="EMBL" id="KAF8434086.1"/>
    </source>
</evidence>
<keyword evidence="14" id="KW-1185">Reference proteome</keyword>
<keyword evidence="6" id="KW-0560">Oxidoreductase</keyword>
<protein>
    <submittedName>
        <fullName evidence="13">Alcohol oxidase</fullName>
    </submittedName>
</protein>
<dbReference type="Gene3D" id="3.30.560.10">
    <property type="entry name" value="Glucose Oxidase, domain 3"/>
    <property type="match status" value="1"/>
</dbReference>
<proteinExistence type="inferred from homology"/>
<dbReference type="GO" id="GO:0050660">
    <property type="term" value="F:flavin adenine dinucleotide binding"/>
    <property type="evidence" value="ECO:0007669"/>
    <property type="project" value="InterPro"/>
</dbReference>
<feature type="binding site" evidence="9">
    <location>
        <position position="239"/>
    </location>
    <ligand>
        <name>FAD</name>
        <dbReference type="ChEBI" id="CHEBI:57692"/>
    </ligand>
</feature>
<name>A0AAD4BM60_BOLED</name>
<evidence type="ECO:0000256" key="6">
    <source>
        <dbReference type="ARBA" id="ARBA00023002"/>
    </source>
</evidence>
<dbReference type="Pfam" id="PF05199">
    <property type="entry name" value="GMC_oxred_C"/>
    <property type="match status" value="1"/>
</dbReference>
<keyword evidence="5 9" id="KW-0274">FAD</keyword>
<dbReference type="PIRSF" id="PIRSF000137">
    <property type="entry name" value="Alcohol_oxidase"/>
    <property type="match status" value="1"/>
</dbReference>
<comment type="caution">
    <text evidence="13">The sequence shown here is derived from an EMBL/GenBank/DDBJ whole genome shotgun (WGS) entry which is preliminary data.</text>
</comment>
<feature type="domain" description="Glucose-methanol-choline oxidoreductase N-terminal" evidence="12">
    <location>
        <begin position="281"/>
        <end position="295"/>
    </location>
</feature>
<organism evidence="13 14">
    <name type="scientific">Boletus edulis BED1</name>
    <dbReference type="NCBI Taxonomy" id="1328754"/>
    <lineage>
        <taxon>Eukaryota</taxon>
        <taxon>Fungi</taxon>
        <taxon>Dikarya</taxon>
        <taxon>Basidiomycota</taxon>
        <taxon>Agaricomycotina</taxon>
        <taxon>Agaricomycetes</taxon>
        <taxon>Agaricomycetidae</taxon>
        <taxon>Boletales</taxon>
        <taxon>Boletineae</taxon>
        <taxon>Boletaceae</taxon>
        <taxon>Boletoideae</taxon>
        <taxon>Boletus</taxon>
    </lineage>
</organism>
<gene>
    <name evidence="13" type="ORF">L210DRAFT_3763223</name>
</gene>
<comment type="cofactor">
    <cofactor evidence="1 9">
        <name>FAD</name>
        <dbReference type="ChEBI" id="CHEBI:57692"/>
    </cofactor>
</comment>
<dbReference type="InterPro" id="IPR007867">
    <property type="entry name" value="GMC_OxRtase_C"/>
</dbReference>
<evidence type="ECO:0000259" key="11">
    <source>
        <dbReference type="PROSITE" id="PS00623"/>
    </source>
</evidence>
<evidence type="ECO:0000313" key="14">
    <source>
        <dbReference type="Proteomes" id="UP001194468"/>
    </source>
</evidence>
<evidence type="ECO:0000259" key="12">
    <source>
        <dbReference type="PROSITE" id="PS00624"/>
    </source>
</evidence>
<keyword evidence="3 10" id="KW-0285">Flavoprotein</keyword>
<keyword evidence="4" id="KW-0732">Signal</keyword>
<evidence type="ECO:0000256" key="7">
    <source>
        <dbReference type="ARBA" id="ARBA00023180"/>
    </source>
</evidence>
<dbReference type="InterPro" id="IPR036188">
    <property type="entry name" value="FAD/NAD-bd_sf"/>
</dbReference>
<evidence type="ECO:0000256" key="3">
    <source>
        <dbReference type="ARBA" id="ARBA00022630"/>
    </source>
</evidence>
<reference evidence="13" key="1">
    <citation type="submission" date="2019-10" db="EMBL/GenBank/DDBJ databases">
        <authorList>
            <consortium name="DOE Joint Genome Institute"/>
            <person name="Kuo A."/>
            <person name="Miyauchi S."/>
            <person name="Kiss E."/>
            <person name="Drula E."/>
            <person name="Kohler A."/>
            <person name="Sanchez-Garcia M."/>
            <person name="Andreopoulos B."/>
            <person name="Barry K.W."/>
            <person name="Bonito G."/>
            <person name="Buee M."/>
            <person name="Carver A."/>
            <person name="Chen C."/>
            <person name="Cichocki N."/>
            <person name="Clum A."/>
            <person name="Culley D."/>
            <person name="Crous P.W."/>
            <person name="Fauchery L."/>
            <person name="Girlanda M."/>
            <person name="Hayes R."/>
            <person name="Keri Z."/>
            <person name="LaButti K."/>
            <person name="Lipzen A."/>
            <person name="Lombard V."/>
            <person name="Magnuson J."/>
            <person name="Maillard F."/>
            <person name="Morin E."/>
            <person name="Murat C."/>
            <person name="Nolan M."/>
            <person name="Ohm R."/>
            <person name="Pangilinan J."/>
            <person name="Pereira M."/>
            <person name="Perotto S."/>
            <person name="Peter M."/>
            <person name="Riley R."/>
            <person name="Sitrit Y."/>
            <person name="Stielow B."/>
            <person name="Szollosi G."/>
            <person name="Zifcakova L."/>
            <person name="Stursova M."/>
            <person name="Spatafora J.W."/>
            <person name="Tedersoo L."/>
            <person name="Vaario L.-M."/>
            <person name="Yamada A."/>
            <person name="Yan M."/>
            <person name="Wang P."/>
            <person name="Xu J."/>
            <person name="Bruns T."/>
            <person name="Baldrian P."/>
            <person name="Vilgalys R."/>
            <person name="Henrissat B."/>
            <person name="Grigoriev I.V."/>
            <person name="Hibbett D."/>
            <person name="Nagy L.G."/>
            <person name="Martin F.M."/>
        </authorList>
    </citation>
    <scope>NUCLEOTIDE SEQUENCE</scope>
    <source>
        <strain evidence="13">BED1</strain>
    </source>
</reference>
<dbReference type="SUPFAM" id="SSF54373">
    <property type="entry name" value="FAD-linked reductases, C-terminal domain"/>
    <property type="match status" value="1"/>
</dbReference>
<reference evidence="13" key="2">
    <citation type="journal article" date="2020" name="Nat. Commun.">
        <title>Large-scale genome sequencing of mycorrhizal fungi provides insights into the early evolution of symbiotic traits.</title>
        <authorList>
            <person name="Miyauchi S."/>
            <person name="Kiss E."/>
            <person name="Kuo A."/>
            <person name="Drula E."/>
            <person name="Kohler A."/>
            <person name="Sanchez-Garcia M."/>
            <person name="Morin E."/>
            <person name="Andreopoulos B."/>
            <person name="Barry K.W."/>
            <person name="Bonito G."/>
            <person name="Buee M."/>
            <person name="Carver A."/>
            <person name="Chen C."/>
            <person name="Cichocki N."/>
            <person name="Clum A."/>
            <person name="Culley D."/>
            <person name="Crous P.W."/>
            <person name="Fauchery L."/>
            <person name="Girlanda M."/>
            <person name="Hayes R.D."/>
            <person name="Keri Z."/>
            <person name="LaButti K."/>
            <person name="Lipzen A."/>
            <person name="Lombard V."/>
            <person name="Magnuson J."/>
            <person name="Maillard F."/>
            <person name="Murat C."/>
            <person name="Nolan M."/>
            <person name="Ohm R.A."/>
            <person name="Pangilinan J."/>
            <person name="Pereira M.F."/>
            <person name="Perotto S."/>
            <person name="Peter M."/>
            <person name="Pfister S."/>
            <person name="Riley R."/>
            <person name="Sitrit Y."/>
            <person name="Stielow J.B."/>
            <person name="Szollosi G."/>
            <person name="Zifcakova L."/>
            <person name="Stursova M."/>
            <person name="Spatafora J.W."/>
            <person name="Tedersoo L."/>
            <person name="Vaario L.M."/>
            <person name="Yamada A."/>
            <person name="Yan M."/>
            <person name="Wang P."/>
            <person name="Xu J."/>
            <person name="Bruns T."/>
            <person name="Baldrian P."/>
            <person name="Vilgalys R."/>
            <person name="Dunand C."/>
            <person name="Henrissat B."/>
            <person name="Grigoriev I.V."/>
            <person name="Hibbett D."/>
            <person name="Nagy L.G."/>
            <person name="Martin F.M."/>
        </authorList>
    </citation>
    <scope>NUCLEOTIDE SEQUENCE</scope>
    <source>
        <strain evidence="13">BED1</strain>
    </source>
</reference>
<dbReference type="PANTHER" id="PTHR11552:SF201">
    <property type="entry name" value="GLUCOSE-METHANOL-CHOLINE OXIDOREDUCTASE N-TERMINAL DOMAIN-CONTAINING PROTEIN"/>
    <property type="match status" value="1"/>
</dbReference>
<feature type="active site" description="Proton donor" evidence="8">
    <location>
        <position position="536"/>
    </location>
</feature>
<evidence type="ECO:0000256" key="10">
    <source>
        <dbReference type="RuleBase" id="RU003968"/>
    </source>
</evidence>
<dbReference type="InterPro" id="IPR000172">
    <property type="entry name" value="GMC_OxRdtase_N"/>
</dbReference>
<dbReference type="PROSITE" id="PS00623">
    <property type="entry name" value="GMC_OXRED_1"/>
    <property type="match status" value="1"/>
</dbReference>
<dbReference type="PANTHER" id="PTHR11552">
    <property type="entry name" value="GLUCOSE-METHANOL-CHOLINE GMC OXIDOREDUCTASE"/>
    <property type="match status" value="1"/>
</dbReference>
<accession>A0AAD4BM60</accession>
<sequence>MTSLVDIDNVANKEFDFIVIGGGTAGLALAARLSETPVSVLVLEAGEAHLNDPINLLPHQPMAHTSPKYNWRFQTVTQAFSANREYYWSRGKGLGGSSAINAFFWTRPARIYLDAFEELGNKGWNWDSFIKYSKRSERFVAPDHDLDILKYDVDSRGTDGPIVTSFPPLISNIERPFEQAIKNLGVKSVPDSSSGDTLGLSSTPSIMNPANYVRSYVTNGYYAPAADRKNLAVLANAYVIEIITNRDDNGKLVATGVKFLHGEEKKVYEARASKEVCLSAGSIKSPQVLELSGIGDSAMLSRAGIPVKLELPGVGKNVQEHLYATMFYGLKADNYDGYELQTMDPLFRSAELHEQSMQLFPQGKGLLHLWATSTLFLPLDITSSNASRLYEDLKKDIDTIQLSSGLRKQYDLQLEHLKNQAPSCEIVPVPLLVPPISFPTGKHMSIAVGLNTPFSRGTIHIDPVDPTGNPIIDPRVFERQYDLASMVELVKFVKKLVKTAPLSDILDENDIRPGPSVKTDEDIAEWLKKESETTHHTIGTCSMLPLEDDGVVDPTLRVYGTTNLRVVDLSIVPLHVGSHTQTIVYAIAEQAADIIKAEHGL</sequence>
<dbReference type="Pfam" id="PF00732">
    <property type="entry name" value="GMC_oxred_N"/>
    <property type="match status" value="1"/>
</dbReference>
<keyword evidence="7" id="KW-0325">Glycoprotein</keyword>
<evidence type="ECO:0000256" key="9">
    <source>
        <dbReference type="PIRSR" id="PIRSR000137-2"/>
    </source>
</evidence>
<dbReference type="EMBL" id="WHUW01000030">
    <property type="protein sequence ID" value="KAF8434086.1"/>
    <property type="molecule type" value="Genomic_DNA"/>
</dbReference>
<comment type="similarity">
    <text evidence="2 10">Belongs to the GMC oxidoreductase family.</text>
</comment>
<dbReference type="AlphaFoldDB" id="A0AAD4BM60"/>
<feature type="active site" description="Proton acceptor" evidence="8">
    <location>
        <position position="579"/>
    </location>
</feature>
<dbReference type="Proteomes" id="UP001194468">
    <property type="component" value="Unassembled WGS sequence"/>
</dbReference>
<dbReference type="SUPFAM" id="SSF51905">
    <property type="entry name" value="FAD/NAD(P)-binding domain"/>
    <property type="match status" value="1"/>
</dbReference>
<dbReference type="InterPro" id="IPR012132">
    <property type="entry name" value="GMC_OxRdtase"/>
</dbReference>
<dbReference type="Gene3D" id="3.50.50.60">
    <property type="entry name" value="FAD/NAD(P)-binding domain"/>
    <property type="match status" value="1"/>
</dbReference>
<dbReference type="PROSITE" id="PS00624">
    <property type="entry name" value="GMC_OXRED_2"/>
    <property type="match status" value="1"/>
</dbReference>
<evidence type="ECO:0000256" key="4">
    <source>
        <dbReference type="ARBA" id="ARBA00022729"/>
    </source>
</evidence>
<dbReference type="GO" id="GO:0016614">
    <property type="term" value="F:oxidoreductase activity, acting on CH-OH group of donors"/>
    <property type="evidence" value="ECO:0007669"/>
    <property type="project" value="InterPro"/>
</dbReference>
<evidence type="ECO:0000256" key="5">
    <source>
        <dbReference type="ARBA" id="ARBA00022827"/>
    </source>
</evidence>
<evidence type="ECO:0000256" key="2">
    <source>
        <dbReference type="ARBA" id="ARBA00010790"/>
    </source>
</evidence>
<evidence type="ECO:0000256" key="8">
    <source>
        <dbReference type="PIRSR" id="PIRSR000137-1"/>
    </source>
</evidence>
<feature type="domain" description="Glucose-methanol-choline oxidoreductase N-terminal" evidence="11">
    <location>
        <begin position="91"/>
        <end position="114"/>
    </location>
</feature>